<accession>A0A5J5ANH5</accession>
<gene>
    <name evidence="1" type="ORF">F0562_005955</name>
</gene>
<dbReference type="Proteomes" id="UP000325577">
    <property type="component" value="Linkage Group LG2"/>
</dbReference>
<organism evidence="1 2">
    <name type="scientific">Nyssa sinensis</name>
    <dbReference type="NCBI Taxonomy" id="561372"/>
    <lineage>
        <taxon>Eukaryota</taxon>
        <taxon>Viridiplantae</taxon>
        <taxon>Streptophyta</taxon>
        <taxon>Embryophyta</taxon>
        <taxon>Tracheophyta</taxon>
        <taxon>Spermatophyta</taxon>
        <taxon>Magnoliopsida</taxon>
        <taxon>eudicotyledons</taxon>
        <taxon>Gunneridae</taxon>
        <taxon>Pentapetalae</taxon>
        <taxon>asterids</taxon>
        <taxon>Cornales</taxon>
        <taxon>Nyssaceae</taxon>
        <taxon>Nyssa</taxon>
    </lineage>
</organism>
<evidence type="ECO:0000313" key="2">
    <source>
        <dbReference type="Proteomes" id="UP000325577"/>
    </source>
</evidence>
<dbReference type="PANTHER" id="PTHR44575">
    <property type="entry name" value="OS01G0589200 PROTEIN"/>
    <property type="match status" value="1"/>
</dbReference>
<name>A0A5J5ANH5_9ASTE</name>
<sequence length="160" mass="17702">MTHPRVGYLHTPLSLSADELMSLLGGEDSVDLVTVSQAVHCVVSPTFNPIMKHFHDTTLPFWNPDIHYIFDGYRTLPFPFESVGLDSEGKPLPLDIPKELSFDGFVRMLRSLSAVTMAKETGMDLLSQGVVNEFESAWGGSKLDKSVTYKAFILVGKVNL</sequence>
<dbReference type="Gene3D" id="3.40.50.150">
    <property type="entry name" value="Vaccinia Virus protein VP39"/>
    <property type="match status" value="1"/>
</dbReference>
<dbReference type="PANTHER" id="PTHR44575:SF2">
    <property type="entry name" value="OS01G0589200 PROTEIN"/>
    <property type="match status" value="1"/>
</dbReference>
<dbReference type="AlphaFoldDB" id="A0A5J5ANH5"/>
<protein>
    <submittedName>
        <fullName evidence="1">Uncharacterized protein</fullName>
    </submittedName>
</protein>
<proteinExistence type="predicted"/>
<dbReference type="EMBL" id="CM018043">
    <property type="protein sequence ID" value="KAA8531246.1"/>
    <property type="molecule type" value="Genomic_DNA"/>
</dbReference>
<reference evidence="1 2" key="1">
    <citation type="submission" date="2019-09" db="EMBL/GenBank/DDBJ databases">
        <title>A chromosome-level genome assembly of the Chinese tupelo Nyssa sinensis.</title>
        <authorList>
            <person name="Yang X."/>
            <person name="Kang M."/>
            <person name="Yang Y."/>
            <person name="Xiong H."/>
            <person name="Wang M."/>
            <person name="Zhang Z."/>
            <person name="Wang Z."/>
            <person name="Wu H."/>
            <person name="Ma T."/>
            <person name="Liu J."/>
            <person name="Xi Z."/>
        </authorList>
    </citation>
    <scope>NUCLEOTIDE SEQUENCE [LARGE SCALE GENOMIC DNA]</scope>
    <source>
        <strain evidence="1">J267</strain>
        <tissue evidence="1">Leaf</tissue>
    </source>
</reference>
<evidence type="ECO:0000313" key="1">
    <source>
        <dbReference type="EMBL" id="KAA8531246.1"/>
    </source>
</evidence>
<keyword evidence="2" id="KW-1185">Reference proteome</keyword>
<dbReference type="InterPro" id="IPR029063">
    <property type="entry name" value="SAM-dependent_MTases_sf"/>
</dbReference>
<dbReference type="OrthoDB" id="10027013at2759"/>